<evidence type="ECO:0000256" key="1">
    <source>
        <dbReference type="ARBA" id="ARBA00006336"/>
    </source>
</evidence>
<dbReference type="OrthoDB" id="167809at2759"/>
<reference evidence="4 5" key="1">
    <citation type="submission" date="2018-02" db="EMBL/GenBank/DDBJ databases">
        <title>The genomes of Aspergillus section Nigri reveals drivers in fungal speciation.</title>
        <authorList>
            <consortium name="DOE Joint Genome Institute"/>
            <person name="Vesth T.C."/>
            <person name="Nybo J."/>
            <person name="Theobald S."/>
            <person name="Brandl J."/>
            <person name="Frisvad J.C."/>
            <person name="Nielsen K.F."/>
            <person name="Lyhne E.K."/>
            <person name="Kogle M.E."/>
            <person name="Kuo A."/>
            <person name="Riley R."/>
            <person name="Clum A."/>
            <person name="Nolan M."/>
            <person name="Lipzen A."/>
            <person name="Salamov A."/>
            <person name="Henrissat B."/>
            <person name="Wiebenga A."/>
            <person name="De vries R.P."/>
            <person name="Grigoriev I.V."/>
            <person name="Mortensen U.H."/>
            <person name="Andersen M.R."/>
            <person name="Baker S.E."/>
        </authorList>
    </citation>
    <scope>NUCLEOTIDE SEQUENCE [LARGE SCALE GENOMIC DNA]</scope>
    <source>
        <strain evidence="4 5">CBS 121593</strain>
    </source>
</reference>
<dbReference type="Gene3D" id="3.40.50.850">
    <property type="entry name" value="Isochorismatase-like"/>
    <property type="match status" value="1"/>
</dbReference>
<comment type="similarity">
    <text evidence="1">Belongs to the isochorismatase family.</text>
</comment>
<dbReference type="GeneID" id="37225903"/>
<evidence type="ECO:0000256" key="2">
    <source>
        <dbReference type="ARBA" id="ARBA00022801"/>
    </source>
</evidence>
<gene>
    <name evidence="4" type="ORF">BO80DRAFT_438435</name>
</gene>
<dbReference type="PANTHER" id="PTHR43540">
    <property type="entry name" value="PEROXYUREIDOACRYLATE/UREIDOACRYLATE AMIDOHYDROLASE-RELATED"/>
    <property type="match status" value="1"/>
</dbReference>
<sequence>MTDLSKTVIVLINPYNDFLHPDGKLTPFLKDLEEKETVKHMKELVATQWTPNSFQDWRHMTPNNVKQQRIQFFEEGTFGSHIYEGSFQNTDLDFQLRQREKSHLVLAGLTANTCLEATARQAFELGYNVTLLKDATAGYSKELTDAASDLVWPLFSTVTTVKEFENTLNSTEHR</sequence>
<evidence type="ECO:0000259" key="3">
    <source>
        <dbReference type="Pfam" id="PF00857"/>
    </source>
</evidence>
<dbReference type="Pfam" id="PF00857">
    <property type="entry name" value="Isochorismatase"/>
    <property type="match status" value="1"/>
</dbReference>
<dbReference type="VEuPathDB" id="FungiDB:BO80DRAFT_438435"/>
<dbReference type="PANTHER" id="PTHR43540:SF16">
    <property type="entry name" value="ISOCHORISMATASE-LIKE DOMAIN-CONTAINING PROTEIN"/>
    <property type="match status" value="1"/>
</dbReference>
<dbReference type="Proteomes" id="UP000249402">
    <property type="component" value="Unassembled WGS sequence"/>
</dbReference>
<dbReference type="RefSeq" id="XP_025570989.1">
    <property type="nucleotide sequence ID" value="XM_025721038.1"/>
</dbReference>
<accession>A0A395GMC4</accession>
<keyword evidence="5" id="KW-1185">Reference proteome</keyword>
<dbReference type="STRING" id="1448316.A0A395GMC4"/>
<dbReference type="GO" id="GO:0016787">
    <property type="term" value="F:hydrolase activity"/>
    <property type="evidence" value="ECO:0007669"/>
    <property type="project" value="UniProtKB-KW"/>
</dbReference>
<feature type="domain" description="Isochorismatase-like" evidence="3">
    <location>
        <begin position="86"/>
        <end position="162"/>
    </location>
</feature>
<protein>
    <submittedName>
        <fullName evidence="4">Isochorismatase hydrolase</fullName>
    </submittedName>
</protein>
<dbReference type="SUPFAM" id="SSF52499">
    <property type="entry name" value="Isochorismatase-like hydrolases"/>
    <property type="match status" value="1"/>
</dbReference>
<evidence type="ECO:0000313" key="5">
    <source>
        <dbReference type="Proteomes" id="UP000249402"/>
    </source>
</evidence>
<dbReference type="InterPro" id="IPR000868">
    <property type="entry name" value="Isochorismatase-like_dom"/>
</dbReference>
<dbReference type="InterPro" id="IPR036380">
    <property type="entry name" value="Isochorismatase-like_sf"/>
</dbReference>
<evidence type="ECO:0000313" key="4">
    <source>
        <dbReference type="EMBL" id="RAK96661.1"/>
    </source>
</evidence>
<proteinExistence type="inferred from homology"/>
<dbReference type="EMBL" id="KZ824472">
    <property type="protein sequence ID" value="RAK96661.1"/>
    <property type="molecule type" value="Genomic_DNA"/>
</dbReference>
<dbReference type="CDD" id="cd00431">
    <property type="entry name" value="cysteine_hydrolases"/>
    <property type="match status" value="1"/>
</dbReference>
<keyword evidence="2 4" id="KW-0378">Hydrolase</keyword>
<name>A0A395GMC4_9EURO</name>
<dbReference type="InterPro" id="IPR050272">
    <property type="entry name" value="Isochorismatase-like_hydrls"/>
</dbReference>
<dbReference type="AlphaFoldDB" id="A0A395GMC4"/>
<organism evidence="4 5">
    <name type="scientific">Aspergillus ibericus CBS 121593</name>
    <dbReference type="NCBI Taxonomy" id="1448316"/>
    <lineage>
        <taxon>Eukaryota</taxon>
        <taxon>Fungi</taxon>
        <taxon>Dikarya</taxon>
        <taxon>Ascomycota</taxon>
        <taxon>Pezizomycotina</taxon>
        <taxon>Eurotiomycetes</taxon>
        <taxon>Eurotiomycetidae</taxon>
        <taxon>Eurotiales</taxon>
        <taxon>Aspergillaceae</taxon>
        <taxon>Aspergillus</taxon>
        <taxon>Aspergillus subgen. Circumdati</taxon>
    </lineage>
</organism>